<keyword evidence="1" id="KW-0472">Membrane</keyword>
<organism evidence="4">
    <name type="scientific">Lacrimispora sp. BS-2</name>
    <dbReference type="NCBI Taxonomy" id="3151850"/>
    <lineage>
        <taxon>Bacteria</taxon>
        <taxon>Bacillati</taxon>
        <taxon>Bacillota</taxon>
        <taxon>Clostridia</taxon>
        <taxon>Lachnospirales</taxon>
        <taxon>Lachnospiraceae</taxon>
        <taxon>Lacrimispora</taxon>
    </lineage>
</organism>
<dbReference type="SUPFAM" id="SSF55874">
    <property type="entry name" value="ATPase domain of HSP90 chaperone/DNA topoisomerase II/histidine kinase"/>
    <property type="match status" value="1"/>
</dbReference>
<sequence length="339" mass="38976">MKEKLRFLSVRVILLLAGLLAGFLLLLCYALYLTRGQPEQIWLFIASSVLLALFFYGGYYGIYKPMQETKRVERQFASGSVLNDLFKIRYPYCPESEKVNQRFFDMLGTRELINVSKKQAEYLALQNQINPHFLYNTLEGIRSEALSLGVDSIAEMTEALATFFRYTISNVDHLVNLEDELANIENYYYIQQFRFGKKLQLNIQYAYSEELDEMEILQYRLPKLTLQPVVENSIYHGIERKIGEGHLIIKILVTDSRLIIKVSDDGLGMEADRVRKLNEKLKSLSLDDVNPDMDRKGGIAIQNVNNRIKLLFGEEYGIHVYSQVGAGTDVEISLPLVKD</sequence>
<dbReference type="InterPro" id="IPR036890">
    <property type="entry name" value="HATPase_C_sf"/>
</dbReference>
<keyword evidence="4" id="KW-0418">Kinase</keyword>
<dbReference type="EMBL" id="CP157940">
    <property type="protein sequence ID" value="XBS55594.1"/>
    <property type="molecule type" value="Genomic_DNA"/>
</dbReference>
<evidence type="ECO:0000256" key="1">
    <source>
        <dbReference type="SAM" id="Phobius"/>
    </source>
</evidence>
<feature type="domain" description="Signal transduction histidine kinase internal region" evidence="3">
    <location>
        <begin position="120"/>
        <end position="199"/>
    </location>
</feature>
<evidence type="ECO:0000259" key="2">
    <source>
        <dbReference type="Pfam" id="PF02518"/>
    </source>
</evidence>
<dbReference type="GO" id="GO:0016020">
    <property type="term" value="C:membrane"/>
    <property type="evidence" value="ECO:0007669"/>
    <property type="project" value="InterPro"/>
</dbReference>
<dbReference type="Gene3D" id="3.30.565.10">
    <property type="entry name" value="Histidine kinase-like ATPase, C-terminal domain"/>
    <property type="match status" value="1"/>
</dbReference>
<feature type="transmembrane region" description="Helical" evidence="1">
    <location>
        <begin position="40"/>
        <end position="62"/>
    </location>
</feature>
<dbReference type="PANTHER" id="PTHR34220">
    <property type="entry name" value="SENSOR HISTIDINE KINASE YPDA"/>
    <property type="match status" value="1"/>
</dbReference>
<name>A0AAU7PTI0_9FIRM</name>
<reference evidence="4" key="1">
    <citation type="submission" date="2024-06" db="EMBL/GenBank/DDBJ databases">
        <title>Lacrimispora cavernae sp. nov., a novel anaerobe isolated from bat guano pile inside a cave.</title>
        <authorList>
            <person name="Miller S.L."/>
            <person name="Lu N."/>
            <person name="King J."/>
            <person name="Sankaranarayanan K."/>
            <person name="Lawson P.A."/>
        </authorList>
    </citation>
    <scope>NUCLEOTIDE SEQUENCE</scope>
    <source>
        <strain evidence="4">BS-2</strain>
    </source>
</reference>
<dbReference type="RefSeq" id="WP_349948251.1">
    <property type="nucleotide sequence ID" value="NZ_CP157940.1"/>
</dbReference>
<feature type="transmembrane region" description="Helical" evidence="1">
    <location>
        <begin position="12"/>
        <end position="34"/>
    </location>
</feature>
<dbReference type="InterPro" id="IPR050640">
    <property type="entry name" value="Bact_2-comp_sensor_kinase"/>
</dbReference>
<keyword evidence="4" id="KW-0808">Transferase</keyword>
<feature type="domain" description="Histidine kinase/HSP90-like ATPase" evidence="2">
    <location>
        <begin position="226"/>
        <end position="336"/>
    </location>
</feature>
<gene>
    <name evidence="4" type="ORF">ABFV83_07335</name>
</gene>
<keyword evidence="1" id="KW-0812">Transmembrane</keyword>
<dbReference type="InterPro" id="IPR010559">
    <property type="entry name" value="Sig_transdc_His_kin_internal"/>
</dbReference>
<dbReference type="AlphaFoldDB" id="A0AAU7PTI0"/>
<evidence type="ECO:0000313" key="4">
    <source>
        <dbReference type="EMBL" id="XBS55594.1"/>
    </source>
</evidence>
<proteinExistence type="predicted"/>
<dbReference type="Pfam" id="PF06580">
    <property type="entry name" value="His_kinase"/>
    <property type="match status" value="1"/>
</dbReference>
<dbReference type="PANTHER" id="PTHR34220:SF7">
    <property type="entry name" value="SENSOR HISTIDINE KINASE YPDA"/>
    <property type="match status" value="1"/>
</dbReference>
<accession>A0AAU7PTI0</accession>
<dbReference type="GO" id="GO:0000155">
    <property type="term" value="F:phosphorelay sensor kinase activity"/>
    <property type="evidence" value="ECO:0007669"/>
    <property type="project" value="InterPro"/>
</dbReference>
<dbReference type="Pfam" id="PF02518">
    <property type="entry name" value="HATPase_c"/>
    <property type="match status" value="1"/>
</dbReference>
<keyword evidence="1" id="KW-1133">Transmembrane helix</keyword>
<evidence type="ECO:0000259" key="3">
    <source>
        <dbReference type="Pfam" id="PF06580"/>
    </source>
</evidence>
<protein>
    <submittedName>
        <fullName evidence="4">Histidine kinase</fullName>
    </submittedName>
</protein>
<dbReference type="InterPro" id="IPR003594">
    <property type="entry name" value="HATPase_dom"/>
</dbReference>